<feature type="transmembrane region" description="Helical" evidence="2">
    <location>
        <begin position="75"/>
        <end position="93"/>
    </location>
</feature>
<evidence type="ECO:0000256" key="1">
    <source>
        <dbReference type="SAM" id="MobiDB-lite"/>
    </source>
</evidence>
<feature type="compositionally biased region" description="Gly residues" evidence="1">
    <location>
        <begin position="684"/>
        <end position="695"/>
    </location>
</feature>
<accession>A0A1D8KCT0</accession>
<feature type="transmembrane region" description="Helical" evidence="2">
    <location>
        <begin position="419"/>
        <end position="442"/>
    </location>
</feature>
<keyword evidence="2" id="KW-0812">Transmembrane</keyword>
<dbReference type="InterPro" id="IPR012931">
    <property type="entry name" value="TraG_N_Proteobacteria"/>
</dbReference>
<keyword evidence="4" id="KW-0614">Plasmid</keyword>
<dbReference type="KEGG" id="aaeo:BJI67_16130"/>
<geneLocation type="plasmid" evidence="5">
    <name>papv6</name>
</geneLocation>
<protein>
    <recommendedName>
        <fullName evidence="3">TraG N-terminal Proteobacteria domain-containing protein</fullName>
    </recommendedName>
</protein>
<keyword evidence="5" id="KW-1185">Reference proteome</keyword>
<sequence length="1111" mass="117417">MKTLSRLIRWTLGLLIGAVALLPIVVFAATNVPGPTSTGPGQSVWTLYTIGAGPALYGLLNSIQVMVTQQGYQDLLLFVAVVGFLVNATSSMIRGQAHRIAGSVLLIAFVSYMAYDITIDVQIDDQASNYVNVVQNVPAIVGLPAVMISEIGYFLEQETEQDFTLPGFSALELSNGGLFNMSAAVVNALNTPVINDIPLRSTFNDYFNDCVVPAIANHTILPQDIGLASPGSTTYPPLITALGAADSQALLTRDYLATPSPSNVTCYTAYNDIKTAINNDYPNILTQTMGQAYQVYGASGAAATLYSSAITNGFNWLTNNTGSPSAQSLVIQSAMMDLTRGGFAYSAAQTGGSPIVNSVNLQEAYRQQQSSWWAASQLFAKIGPMFYVVLYAFVVGLAPFIIIGMFIPRLGGMMAMSYFQILVWLALWQPAFSILNYIMALFEQNSSTEVMTNMGTWSIESHTVLNQAANNYILVAGFLATLTPMILFSLVKSGSMAFTGFLEAASSKSAAVQAGNSMASGNLSLGQESIDNTSMNKYDITRSAAFGSSGVVANEGFGADVVKQDFSGAMAMEGNVGLGGVTRTTQTTAGNREESSLSAQSLTSDYSRINGGLALMSQALHNWRDGTTGRQTADGVLQYGQSASDQQEYRRLRQLAHTAEATTQASTGSSNSVQTGISAHAGISAGGSGGSGPSAGVGANVGAQSTDTASQGHGDGLKTSTNTHVGAGHTTATQQRAEKLGRASEAYAKAVEAFHQYGLISDNQYQDMMGQVKQYDRTARAGETDTFGVSATTTTTSHTPDDAAEYKQADAFSKKDLNRLASEQSRLAAYSTGNGYLETDVPGALQGDRQSASHMNLPANIQRDEAIMQHDAGQSLTPSESAAELKAMAEVGRYQGFMNDQKAILGNGDRDVDFVGNNNVANTIGNKDLKAGDATGLFGHVENMFEGIPHPGTSEGLDGQTGNPRTLSTPFGEIAKLNMSDPGMEGQFSSHPIPGMQVVGIFQPKGSSDWQALYQREGSNTALGGARTYYTVGNDGAMTSISERSVKEPTGTQRQFFVQTLSAQENWGSETSMVRNATNGMAEASGSITPTYSSQRYTLSKDGTVFAAGSN</sequence>
<evidence type="ECO:0000313" key="4">
    <source>
        <dbReference type="EMBL" id="AOV18767.1"/>
    </source>
</evidence>
<dbReference type="RefSeq" id="WP_070074290.1">
    <property type="nucleotide sequence ID" value="NZ_CP017449.1"/>
</dbReference>
<gene>
    <name evidence="4" type="ORF">BJI67_16130</name>
</gene>
<feature type="region of interest" description="Disordered" evidence="1">
    <location>
        <begin position="684"/>
        <end position="739"/>
    </location>
</feature>
<dbReference type="Pfam" id="PF07916">
    <property type="entry name" value="TraG_N"/>
    <property type="match status" value="1"/>
</dbReference>
<dbReference type="AlphaFoldDB" id="A0A1D8KCT0"/>
<feature type="domain" description="TraG N-terminal Proteobacteria" evidence="3">
    <location>
        <begin position="46"/>
        <end position="508"/>
    </location>
</feature>
<dbReference type="Proteomes" id="UP000095342">
    <property type="component" value="Plasmid pAPV6"/>
</dbReference>
<feature type="transmembrane region" description="Helical" evidence="2">
    <location>
        <begin position="385"/>
        <end position="407"/>
    </location>
</feature>
<evidence type="ECO:0000259" key="3">
    <source>
        <dbReference type="Pfam" id="PF07916"/>
    </source>
</evidence>
<organism evidence="4 5">
    <name type="scientific">Acidihalobacter aeolianus</name>
    <dbReference type="NCBI Taxonomy" id="2792603"/>
    <lineage>
        <taxon>Bacteria</taxon>
        <taxon>Pseudomonadati</taxon>
        <taxon>Pseudomonadota</taxon>
        <taxon>Gammaproteobacteria</taxon>
        <taxon>Chromatiales</taxon>
        <taxon>Ectothiorhodospiraceae</taxon>
        <taxon>Acidihalobacter</taxon>
    </lineage>
</organism>
<feature type="transmembrane region" description="Helical" evidence="2">
    <location>
        <begin position="44"/>
        <end position="63"/>
    </location>
</feature>
<feature type="compositionally biased region" description="Polar residues" evidence="1">
    <location>
        <begin position="718"/>
        <end position="735"/>
    </location>
</feature>
<evidence type="ECO:0000256" key="2">
    <source>
        <dbReference type="SAM" id="Phobius"/>
    </source>
</evidence>
<keyword evidence="2" id="KW-1133">Transmembrane helix</keyword>
<reference evidence="4 5" key="1">
    <citation type="submission" date="2016-09" db="EMBL/GenBank/DDBJ databases">
        <title>Acidihalobacter prosperus V6 (DSM14174).</title>
        <authorList>
            <person name="Khaleque H.N."/>
            <person name="Ramsay J.P."/>
            <person name="Murphy R.J.T."/>
            <person name="Kaksonen A.H."/>
            <person name="Boxall N.J."/>
            <person name="Watkin E.L.J."/>
        </authorList>
    </citation>
    <scope>NUCLEOTIDE SEQUENCE [LARGE SCALE GENOMIC DNA]</scope>
    <source>
        <strain evidence="4 5">V6</strain>
        <plasmid evidence="5">papv6</plasmid>
    </source>
</reference>
<name>A0A1D8KCT0_9GAMM</name>
<dbReference type="EMBL" id="CP017449">
    <property type="protein sequence ID" value="AOV18767.1"/>
    <property type="molecule type" value="Genomic_DNA"/>
</dbReference>
<keyword evidence="2" id="KW-0472">Membrane</keyword>
<proteinExistence type="predicted"/>
<feature type="transmembrane region" description="Helical" evidence="2">
    <location>
        <begin position="472"/>
        <end position="491"/>
    </location>
</feature>
<evidence type="ECO:0000313" key="5">
    <source>
        <dbReference type="Proteomes" id="UP000095342"/>
    </source>
</evidence>